<dbReference type="Proteomes" id="UP000216352">
    <property type="component" value="Unassembled WGS sequence"/>
</dbReference>
<dbReference type="OrthoDB" id="3199565at2"/>
<evidence type="ECO:0000313" key="3">
    <source>
        <dbReference type="Proteomes" id="UP000216352"/>
    </source>
</evidence>
<gene>
    <name evidence="2" type="ORF">BLEM_1012</name>
</gene>
<dbReference type="InterPro" id="IPR014942">
    <property type="entry name" value="AbiEii"/>
</dbReference>
<accession>A0A261FUN0</accession>
<keyword evidence="3" id="KW-1185">Reference proteome</keyword>
<evidence type="ECO:0000313" key="2">
    <source>
        <dbReference type="EMBL" id="OZG62466.1"/>
    </source>
</evidence>
<protein>
    <recommendedName>
        <fullName evidence="4">Nucleotidyl transferase AbiEii/AbiGii toxin family protein</fullName>
    </recommendedName>
</protein>
<dbReference type="RefSeq" id="WP_072724053.1">
    <property type="nucleotide sequence ID" value="NZ_BDIS01000004.1"/>
</dbReference>
<reference evidence="2 3" key="1">
    <citation type="journal article" date="2017" name="BMC Genomics">
        <title>Comparative genomic and phylogenomic analyses of the Bifidobacteriaceae family.</title>
        <authorList>
            <person name="Lugli G.A."/>
            <person name="Milani C."/>
            <person name="Turroni F."/>
            <person name="Duranti S."/>
            <person name="Mancabelli L."/>
            <person name="Mangifesta M."/>
            <person name="Ferrario C."/>
            <person name="Modesto M."/>
            <person name="Mattarelli P."/>
            <person name="Jiri K."/>
            <person name="van Sinderen D."/>
            <person name="Ventura M."/>
        </authorList>
    </citation>
    <scope>NUCLEOTIDE SEQUENCE [LARGE SCALE GENOMIC DNA]</scope>
    <source>
        <strain evidence="2 3">DSM 28807</strain>
    </source>
</reference>
<evidence type="ECO:0008006" key="4">
    <source>
        <dbReference type="Google" id="ProtNLM"/>
    </source>
</evidence>
<proteinExistence type="predicted"/>
<dbReference type="STRING" id="1603886.GCA_001895165_00419"/>
<feature type="compositionally biased region" description="Basic and acidic residues" evidence="1">
    <location>
        <begin position="302"/>
        <end position="315"/>
    </location>
</feature>
<evidence type="ECO:0000256" key="1">
    <source>
        <dbReference type="SAM" id="MobiDB-lite"/>
    </source>
</evidence>
<name>A0A261FUN0_9BIFI</name>
<dbReference type="EMBL" id="MWWX01000005">
    <property type="protein sequence ID" value="OZG62466.1"/>
    <property type="molecule type" value="Genomic_DNA"/>
</dbReference>
<feature type="compositionally biased region" description="Basic and acidic residues" evidence="1">
    <location>
        <begin position="101"/>
        <end position="117"/>
    </location>
</feature>
<dbReference type="Pfam" id="PF08843">
    <property type="entry name" value="AbiEii"/>
    <property type="match status" value="1"/>
</dbReference>
<feature type="region of interest" description="Disordered" evidence="1">
    <location>
        <begin position="299"/>
        <end position="322"/>
    </location>
</feature>
<organism evidence="2 3">
    <name type="scientific">Bifidobacterium lemurum</name>
    <dbReference type="NCBI Taxonomy" id="1603886"/>
    <lineage>
        <taxon>Bacteria</taxon>
        <taxon>Bacillati</taxon>
        <taxon>Actinomycetota</taxon>
        <taxon>Actinomycetes</taxon>
        <taxon>Bifidobacteriales</taxon>
        <taxon>Bifidobacteriaceae</taxon>
        <taxon>Bifidobacterium</taxon>
    </lineage>
</organism>
<feature type="region of interest" description="Disordered" evidence="1">
    <location>
        <begin position="97"/>
        <end position="118"/>
    </location>
</feature>
<sequence>MNQEKKLPSSGGITAKLNHHANKTGIPFARLQKMIAVIIVSQLVPEGTVIKGGNALGLRFPLEDSRMSKDLDLVFGDSYLEWETEFRARLAKGTNGFDGSLEDRGKGETQKNERDPGRPNVIYKNIKLRYLGKSFSTLPLDITPAQGYERSSSSYRISDDSVALMKYLGFEEPAGARLLDVEAQLAQKTAALYSSKDPRPSDLTDMVRLFPVLDGEGNLELYRSLLAFEMEIREIKQPYDIPNKSTLQQLFRNQEGGDDETFTHITERAEKEICEASRRTPWKPEVSQKKTILAQIKSRAQNRIDEQSHTSDQVRKNRNRGI</sequence>
<dbReference type="AlphaFoldDB" id="A0A261FUN0"/>
<comment type="caution">
    <text evidence="2">The sequence shown here is derived from an EMBL/GenBank/DDBJ whole genome shotgun (WGS) entry which is preliminary data.</text>
</comment>